<dbReference type="EMBL" id="CAJOBJ010332948">
    <property type="protein sequence ID" value="CAF5185292.1"/>
    <property type="molecule type" value="Genomic_DNA"/>
</dbReference>
<accession>A0A8S3HM02</accession>
<dbReference type="AlphaFoldDB" id="A0A8S3HM02"/>
<evidence type="ECO:0000313" key="2">
    <source>
        <dbReference type="EMBL" id="CAF5185292.1"/>
    </source>
</evidence>
<feature type="transmembrane region" description="Helical" evidence="1">
    <location>
        <begin position="45"/>
        <end position="72"/>
    </location>
</feature>
<keyword evidence="1" id="KW-0812">Transmembrane</keyword>
<evidence type="ECO:0008006" key="4">
    <source>
        <dbReference type="Google" id="ProtNLM"/>
    </source>
</evidence>
<evidence type="ECO:0000256" key="1">
    <source>
        <dbReference type="SAM" id="Phobius"/>
    </source>
</evidence>
<dbReference type="GO" id="GO:0008528">
    <property type="term" value="F:G protein-coupled peptide receptor activity"/>
    <property type="evidence" value="ECO:0007669"/>
    <property type="project" value="InterPro"/>
</dbReference>
<comment type="caution">
    <text evidence="2">The sequence shown here is derived from an EMBL/GenBank/DDBJ whole genome shotgun (WGS) entry which is preliminary data.</text>
</comment>
<dbReference type="SUPFAM" id="SSF81321">
    <property type="entry name" value="Family A G protein-coupled receptor-like"/>
    <property type="match status" value="1"/>
</dbReference>
<feature type="transmembrane region" description="Helical" evidence="1">
    <location>
        <begin position="84"/>
        <end position="105"/>
    </location>
</feature>
<dbReference type="InterPro" id="IPR019427">
    <property type="entry name" value="7TM_GPCR_serpentine_rcpt_Srw"/>
</dbReference>
<sequence>MTDSDTILPRIPNINILTTNHSTPLEFLFWNQTDITNIIRTHHPILYVISVYALLLIIVGTIGNILTIIILFRPSLRQHTTMRYLIAVATADLCSLYSWNLNLFYKHLINPNQNDLEDLSVIS</sequence>
<dbReference type="Proteomes" id="UP000681720">
    <property type="component" value="Unassembled WGS sequence"/>
</dbReference>
<dbReference type="Pfam" id="PF10324">
    <property type="entry name" value="7TM_GPCR_Srw"/>
    <property type="match status" value="1"/>
</dbReference>
<name>A0A8S3HM02_9BILA</name>
<dbReference type="Gene3D" id="1.20.1070.10">
    <property type="entry name" value="Rhodopsin 7-helix transmembrane proteins"/>
    <property type="match status" value="1"/>
</dbReference>
<reference evidence="2" key="1">
    <citation type="submission" date="2021-02" db="EMBL/GenBank/DDBJ databases">
        <authorList>
            <person name="Nowell W R."/>
        </authorList>
    </citation>
    <scope>NUCLEOTIDE SEQUENCE</scope>
</reference>
<proteinExistence type="predicted"/>
<evidence type="ECO:0000313" key="3">
    <source>
        <dbReference type="Proteomes" id="UP000681720"/>
    </source>
</evidence>
<gene>
    <name evidence="2" type="ORF">GIL414_LOCUS70768</name>
</gene>
<protein>
    <recommendedName>
        <fullName evidence="4">G-protein coupled receptors family 1 profile domain-containing protein</fullName>
    </recommendedName>
</protein>
<organism evidence="2 3">
    <name type="scientific">Rotaria magnacalcarata</name>
    <dbReference type="NCBI Taxonomy" id="392030"/>
    <lineage>
        <taxon>Eukaryota</taxon>
        <taxon>Metazoa</taxon>
        <taxon>Spiralia</taxon>
        <taxon>Gnathifera</taxon>
        <taxon>Rotifera</taxon>
        <taxon>Eurotatoria</taxon>
        <taxon>Bdelloidea</taxon>
        <taxon>Philodinida</taxon>
        <taxon>Philodinidae</taxon>
        <taxon>Rotaria</taxon>
    </lineage>
</organism>
<keyword evidence="1" id="KW-0472">Membrane</keyword>
<feature type="non-terminal residue" evidence="2">
    <location>
        <position position="1"/>
    </location>
</feature>
<keyword evidence="1" id="KW-1133">Transmembrane helix</keyword>